<dbReference type="Pfam" id="PF03572">
    <property type="entry name" value="Peptidase_S41"/>
    <property type="match status" value="1"/>
</dbReference>
<evidence type="ECO:0000313" key="9">
    <source>
        <dbReference type="Proteomes" id="UP001144347"/>
    </source>
</evidence>
<evidence type="ECO:0000256" key="2">
    <source>
        <dbReference type="ARBA" id="ARBA00022670"/>
    </source>
</evidence>
<sequence length="676" mass="76067">MLYGLWTLSSANGQAITLMPNGEDFEPLPQHATIAKVIADMVANYHYKKTRIDDSLSTRIFDMYLDRLDKSHTLFLTSDIKGFETYRFQMDDALLSGNLSPAFEIYTVYAKRLNEQVDYTLSALKTTQNLFSTDVLDFTREQMPWFGSASEEEAYWNKRLRYELMLLCANKKNEKEARGILTKRYEKFKVKLENQKSENAFEQFMNAFVGTIDPHTAYLSPRGADDFNIMMNKSLVGIGIELNVQDEYPTIMNVIKGGPSEKSGQIAVNDRIQAVAEGEKGQFEEIIGWDLQESIQKIRGAAGSVVRLRILPAGATLTARAKEVTLIRDKIVLEDQKVKYEVKTIRQGNRERKIGLITIPNFYFDAVAYNNDDKNYTSTSNDVRKALEGFKSQGGVEGVMIDLRNNGGGSLKEAIDLSGLFIKNGPVVQLRDAQGKITVNSDPDSLLVYSGPLTVLINRLSASASEIFSAAMQDYGRAVIIGEQSFGKSTAQNIYPLNRVLQQPDKNYGQFNMTYAKFYRINGGSTQNRGVTPDVSFPSRYSSLSIGESTMKNALAYDEIAAAAFAPVSQMNGINKTLEKDHEERMLTNPEFKFLKEDIEKLKEINARKSLVLDLKKFEAIQAEQENEDLKRTNERRKLLGLTPITATEAQEKPKVDYVKDESLQVTAELISKIEK</sequence>
<dbReference type="InterPro" id="IPR040573">
    <property type="entry name" value="TSP_N"/>
</dbReference>
<dbReference type="PANTHER" id="PTHR32060">
    <property type="entry name" value="TAIL-SPECIFIC PROTEASE"/>
    <property type="match status" value="1"/>
</dbReference>
<accession>A0ABT4LAU7</accession>
<evidence type="ECO:0000256" key="4">
    <source>
        <dbReference type="ARBA" id="ARBA00022825"/>
    </source>
</evidence>
<dbReference type="CDD" id="cd07560">
    <property type="entry name" value="Peptidase_S41_CPP"/>
    <property type="match status" value="1"/>
</dbReference>
<evidence type="ECO:0000259" key="7">
    <source>
        <dbReference type="PROSITE" id="PS50106"/>
    </source>
</evidence>
<dbReference type="PROSITE" id="PS50106">
    <property type="entry name" value="PDZ"/>
    <property type="match status" value="1"/>
</dbReference>
<protein>
    <submittedName>
        <fullName evidence="8">Carboxy terminal-processing peptidase</fullName>
        <ecNumber evidence="8">3.4.21.102</ecNumber>
    </submittedName>
</protein>
<evidence type="ECO:0000313" key="8">
    <source>
        <dbReference type="EMBL" id="MCZ4245049.1"/>
    </source>
</evidence>
<feature type="domain" description="PDZ" evidence="7">
    <location>
        <begin position="228"/>
        <end position="305"/>
    </location>
</feature>
<feature type="coiled-coil region" evidence="6">
    <location>
        <begin position="613"/>
        <end position="640"/>
    </location>
</feature>
<dbReference type="InterPro" id="IPR005151">
    <property type="entry name" value="Tail-specific_protease"/>
</dbReference>
<organism evidence="8 9">
    <name type="scientific">Pedobacter punctiformis</name>
    <dbReference type="NCBI Taxonomy" id="3004097"/>
    <lineage>
        <taxon>Bacteria</taxon>
        <taxon>Pseudomonadati</taxon>
        <taxon>Bacteroidota</taxon>
        <taxon>Sphingobacteriia</taxon>
        <taxon>Sphingobacteriales</taxon>
        <taxon>Sphingobacteriaceae</taxon>
        <taxon>Pedobacter</taxon>
    </lineage>
</organism>
<evidence type="ECO:0000256" key="1">
    <source>
        <dbReference type="ARBA" id="ARBA00009179"/>
    </source>
</evidence>
<dbReference type="Gene3D" id="2.30.42.10">
    <property type="match status" value="1"/>
</dbReference>
<comment type="similarity">
    <text evidence="1 5">Belongs to the peptidase S41A family.</text>
</comment>
<keyword evidence="3 5" id="KW-0378">Hydrolase</keyword>
<dbReference type="Gene3D" id="3.90.226.10">
    <property type="entry name" value="2-enoyl-CoA Hydratase, Chain A, domain 1"/>
    <property type="match status" value="1"/>
</dbReference>
<dbReference type="InterPro" id="IPR020992">
    <property type="entry name" value="Tail_Prtase_C"/>
</dbReference>
<dbReference type="InterPro" id="IPR001478">
    <property type="entry name" value="PDZ"/>
</dbReference>
<dbReference type="EC" id="3.4.21.102" evidence="8"/>
<dbReference type="Pfam" id="PF17804">
    <property type="entry name" value="TSP_NTD"/>
    <property type="match status" value="1"/>
</dbReference>
<dbReference type="NCBIfam" id="TIGR00225">
    <property type="entry name" value="prc"/>
    <property type="match status" value="1"/>
</dbReference>
<keyword evidence="2 5" id="KW-0645">Protease</keyword>
<dbReference type="InterPro" id="IPR004447">
    <property type="entry name" value="Peptidase_S41A"/>
</dbReference>
<reference evidence="8" key="1">
    <citation type="submission" date="2022-12" db="EMBL/GenBank/DDBJ databases">
        <title>Genome sequence of HCMS5-2.</title>
        <authorList>
            <person name="Woo H."/>
        </authorList>
    </citation>
    <scope>NUCLEOTIDE SEQUENCE</scope>
    <source>
        <strain evidence="8">HCMS5-2</strain>
    </source>
</reference>
<dbReference type="RefSeq" id="WP_269428101.1">
    <property type="nucleotide sequence ID" value="NZ_JAPWGM010000004.1"/>
</dbReference>
<dbReference type="SUPFAM" id="SSF50156">
    <property type="entry name" value="PDZ domain-like"/>
    <property type="match status" value="1"/>
</dbReference>
<dbReference type="InterPro" id="IPR036034">
    <property type="entry name" value="PDZ_sf"/>
</dbReference>
<proteinExistence type="inferred from homology"/>
<dbReference type="PANTHER" id="PTHR32060:SF22">
    <property type="entry name" value="CARBOXYL-TERMINAL-PROCESSING PEPTIDASE 3, CHLOROPLASTIC"/>
    <property type="match status" value="1"/>
</dbReference>
<dbReference type="SMART" id="SM00228">
    <property type="entry name" value="PDZ"/>
    <property type="match status" value="1"/>
</dbReference>
<evidence type="ECO:0000256" key="5">
    <source>
        <dbReference type="RuleBase" id="RU004404"/>
    </source>
</evidence>
<dbReference type="EMBL" id="JAPWGM010000004">
    <property type="protein sequence ID" value="MCZ4245049.1"/>
    <property type="molecule type" value="Genomic_DNA"/>
</dbReference>
<dbReference type="Pfam" id="PF11818">
    <property type="entry name" value="DUF3340"/>
    <property type="match status" value="1"/>
</dbReference>
<name>A0ABT4LAU7_9SPHI</name>
<keyword evidence="6" id="KW-0175">Coiled coil</keyword>
<evidence type="ECO:0000256" key="6">
    <source>
        <dbReference type="SAM" id="Coils"/>
    </source>
</evidence>
<dbReference type="Proteomes" id="UP001144347">
    <property type="component" value="Unassembled WGS sequence"/>
</dbReference>
<dbReference type="GO" id="GO:0004252">
    <property type="term" value="F:serine-type endopeptidase activity"/>
    <property type="evidence" value="ECO:0007669"/>
    <property type="project" value="UniProtKB-EC"/>
</dbReference>
<dbReference type="InterPro" id="IPR029045">
    <property type="entry name" value="ClpP/crotonase-like_dom_sf"/>
</dbReference>
<keyword evidence="9" id="KW-1185">Reference proteome</keyword>
<gene>
    <name evidence="8" type="ORF">O0955_13635</name>
</gene>
<comment type="caution">
    <text evidence="8">The sequence shown here is derived from an EMBL/GenBank/DDBJ whole genome shotgun (WGS) entry which is preliminary data.</text>
</comment>
<keyword evidence="4 5" id="KW-0720">Serine protease</keyword>
<dbReference type="SUPFAM" id="SSF52096">
    <property type="entry name" value="ClpP/crotonase"/>
    <property type="match status" value="1"/>
</dbReference>
<dbReference type="CDD" id="cd06782">
    <property type="entry name" value="cpPDZ_CPP-like"/>
    <property type="match status" value="1"/>
</dbReference>
<dbReference type="SMART" id="SM00245">
    <property type="entry name" value="TSPc"/>
    <property type="match status" value="1"/>
</dbReference>
<evidence type="ECO:0000256" key="3">
    <source>
        <dbReference type="ARBA" id="ARBA00022801"/>
    </source>
</evidence>